<reference evidence="2" key="1">
    <citation type="journal article" date="2022" name="IScience">
        <title>Evolution of zygomycete secretomes and the origins of terrestrial fungal ecologies.</title>
        <authorList>
            <person name="Chang Y."/>
            <person name="Wang Y."/>
            <person name="Mondo S."/>
            <person name="Ahrendt S."/>
            <person name="Andreopoulos W."/>
            <person name="Barry K."/>
            <person name="Beard J."/>
            <person name="Benny G.L."/>
            <person name="Blankenship S."/>
            <person name="Bonito G."/>
            <person name="Cuomo C."/>
            <person name="Desiro A."/>
            <person name="Gervers K.A."/>
            <person name="Hundley H."/>
            <person name="Kuo A."/>
            <person name="LaButti K."/>
            <person name="Lang B.F."/>
            <person name="Lipzen A."/>
            <person name="O'Donnell K."/>
            <person name="Pangilinan J."/>
            <person name="Reynolds N."/>
            <person name="Sandor L."/>
            <person name="Smith M.E."/>
            <person name="Tsang A."/>
            <person name="Grigoriev I.V."/>
            <person name="Stajich J.E."/>
            <person name="Spatafora J.W."/>
        </authorList>
    </citation>
    <scope>NUCLEOTIDE SEQUENCE</scope>
    <source>
        <strain evidence="2">RSA 2281</strain>
    </source>
</reference>
<evidence type="ECO:0000313" key="3">
    <source>
        <dbReference type="Proteomes" id="UP001209540"/>
    </source>
</evidence>
<organism evidence="2 3">
    <name type="scientific">Phascolomyces articulosus</name>
    <dbReference type="NCBI Taxonomy" id="60185"/>
    <lineage>
        <taxon>Eukaryota</taxon>
        <taxon>Fungi</taxon>
        <taxon>Fungi incertae sedis</taxon>
        <taxon>Mucoromycota</taxon>
        <taxon>Mucoromycotina</taxon>
        <taxon>Mucoromycetes</taxon>
        <taxon>Mucorales</taxon>
        <taxon>Lichtheimiaceae</taxon>
        <taxon>Phascolomyces</taxon>
    </lineage>
</organism>
<feature type="compositionally biased region" description="Basic and acidic residues" evidence="1">
    <location>
        <begin position="1"/>
        <end position="10"/>
    </location>
</feature>
<feature type="compositionally biased region" description="Polar residues" evidence="1">
    <location>
        <begin position="905"/>
        <end position="926"/>
    </location>
</feature>
<comment type="caution">
    <text evidence="2">The sequence shown here is derived from an EMBL/GenBank/DDBJ whole genome shotgun (WGS) entry which is preliminary data.</text>
</comment>
<proteinExistence type="predicted"/>
<dbReference type="InterPro" id="IPR012337">
    <property type="entry name" value="RNaseH-like_sf"/>
</dbReference>
<dbReference type="Gene3D" id="3.30.420.10">
    <property type="entry name" value="Ribonuclease H-like superfamily/Ribonuclease H"/>
    <property type="match status" value="1"/>
</dbReference>
<dbReference type="Proteomes" id="UP001209540">
    <property type="component" value="Unassembled WGS sequence"/>
</dbReference>
<evidence type="ECO:0000313" key="2">
    <source>
        <dbReference type="EMBL" id="KAI9245649.1"/>
    </source>
</evidence>
<keyword evidence="3" id="KW-1185">Reference proteome</keyword>
<gene>
    <name evidence="2" type="ORF">BDA99DRAFT_565778</name>
</gene>
<dbReference type="SUPFAM" id="SSF53098">
    <property type="entry name" value="Ribonuclease H-like"/>
    <property type="match status" value="1"/>
</dbReference>
<evidence type="ECO:0000256" key="1">
    <source>
        <dbReference type="SAM" id="MobiDB-lite"/>
    </source>
</evidence>
<accession>A0AAD5JWS2</accession>
<feature type="region of interest" description="Disordered" evidence="1">
    <location>
        <begin position="1"/>
        <end position="37"/>
    </location>
</feature>
<sequence>MRHAKDEQKRRVIQHISQQQAHPSPDNEINPEDDNNDKVNPNFDAYFYKLQQKLFDEIEKSPKNLPQCYKNGNMWIDPPCAPLKFDLKKYGWPTTPRARRIVDLDQNFFIMTYRLQCPNCTHTFLPYSEAQFQHIRKTITIPTGGQQDLKILWKAKKLNSTTFSTFNDPDGYASSVPSEKYIAYMYSTFIYEHMDTMNKRTEALPATILKVDHCHKAFVPSTSMQHTYDSTVGIRQSLVFHGHPLPQFLYTDKVDSDKNFFDKCFHTLNKNMEFFHNTQHEGTNEQQLPFLQLSEDVSVEYHTTVIQIETAIDTILEHLKNISGNSNNTNNNGITIGFDVEWYFNPDEPSCSRVEIIQIAWKRKLENKLGGDLSRLQRDFPRLRYAGKLELDPNIRFSRWSGQLSEHQKNYAALDAWCSLLIYETTKSLPLITTVPVNLEVDNSAIVLSEDPCRPIGIGNISNQQSCSIHKKSLSDFGDPPFLLVVNKQQLQSSSTLDYYYPQKNLIHLIESNSHQSAPTSIEELDDTVDENTLIKDPVLDESWVQDEEIDSTYPQPLQESDSNQKDIRSLEYGKKLLDPIMSNLNDSSFDQSTSSHVLQDPWHALKGISIPVKHSLRLEFQRVLTDTVFLMDKEDAANAKHVLAKKGESFEWVYRTRKAWMLLRVRRSILQSKELIKDVYNVLTTFGPVTFGVQHYFPRGLDSDGFTLYRCSRGTNVLESGVHQNVIRQFGPFNVSAKLAVAMMTEYRTRRNLDQLYFELVGELPQHWQSWVNSSCYVHNKEAFDIVPVTSHFLVELKMDPFDNNKTSANCTFNTSSSTINYLRERQQTRCAILPVRTRNEKLRFSEMVSSFFTDGLDIHYKYPQLLKTYHRMWMQKSYRKSMISMSPPTNNIKKQVQHRRDNTVSTIPVEQHTTTTYPHSTKLSTRPMLSPPSSTANNPQKHHPQQYYQQPQQLCHHESTSPSSSTITTTPATGSTTSNSNKFSSTRIRYKFFYNKKKILSLMSI</sequence>
<feature type="region of interest" description="Disordered" evidence="1">
    <location>
        <begin position="886"/>
        <end position="984"/>
    </location>
</feature>
<name>A0AAD5JWS2_9FUNG</name>
<feature type="compositionally biased region" description="Low complexity" evidence="1">
    <location>
        <begin position="962"/>
        <end position="984"/>
    </location>
</feature>
<dbReference type="AlphaFoldDB" id="A0AAD5JWS2"/>
<protein>
    <submittedName>
        <fullName evidence="2">Uncharacterized protein</fullName>
    </submittedName>
</protein>
<dbReference type="EMBL" id="JAIXMP010000050">
    <property type="protein sequence ID" value="KAI9245649.1"/>
    <property type="molecule type" value="Genomic_DNA"/>
</dbReference>
<reference evidence="2" key="2">
    <citation type="submission" date="2023-02" db="EMBL/GenBank/DDBJ databases">
        <authorList>
            <consortium name="DOE Joint Genome Institute"/>
            <person name="Mondo S.J."/>
            <person name="Chang Y."/>
            <person name="Wang Y."/>
            <person name="Ahrendt S."/>
            <person name="Andreopoulos W."/>
            <person name="Barry K."/>
            <person name="Beard J."/>
            <person name="Benny G.L."/>
            <person name="Blankenship S."/>
            <person name="Bonito G."/>
            <person name="Cuomo C."/>
            <person name="Desiro A."/>
            <person name="Gervers K.A."/>
            <person name="Hundley H."/>
            <person name="Kuo A."/>
            <person name="LaButti K."/>
            <person name="Lang B.F."/>
            <person name="Lipzen A."/>
            <person name="O'Donnell K."/>
            <person name="Pangilinan J."/>
            <person name="Reynolds N."/>
            <person name="Sandor L."/>
            <person name="Smith M.W."/>
            <person name="Tsang A."/>
            <person name="Grigoriev I.V."/>
            <person name="Stajich J.E."/>
            <person name="Spatafora J.W."/>
        </authorList>
    </citation>
    <scope>NUCLEOTIDE SEQUENCE</scope>
    <source>
        <strain evidence="2">RSA 2281</strain>
    </source>
</reference>
<dbReference type="GO" id="GO:0003676">
    <property type="term" value="F:nucleic acid binding"/>
    <property type="evidence" value="ECO:0007669"/>
    <property type="project" value="InterPro"/>
</dbReference>
<feature type="compositionally biased region" description="Polar residues" evidence="1">
    <location>
        <begin position="886"/>
        <end position="896"/>
    </location>
</feature>
<dbReference type="InterPro" id="IPR036397">
    <property type="entry name" value="RNaseH_sf"/>
</dbReference>